<proteinExistence type="predicted"/>
<gene>
    <name evidence="1" type="ORF">DCAR_0102338</name>
</gene>
<reference evidence="1" key="1">
    <citation type="journal article" date="2016" name="Nat. Genet.">
        <title>A high-quality carrot genome assembly provides new insights into carotenoid accumulation and asterid genome evolution.</title>
        <authorList>
            <person name="Iorizzo M."/>
            <person name="Ellison S."/>
            <person name="Senalik D."/>
            <person name="Zeng P."/>
            <person name="Satapoomin P."/>
            <person name="Huang J."/>
            <person name="Bowman M."/>
            <person name="Iovene M."/>
            <person name="Sanseverino W."/>
            <person name="Cavagnaro P."/>
            <person name="Yildiz M."/>
            <person name="Macko-Podgorni A."/>
            <person name="Moranska E."/>
            <person name="Grzebelus E."/>
            <person name="Grzebelus D."/>
            <person name="Ashrafi H."/>
            <person name="Zheng Z."/>
            <person name="Cheng S."/>
            <person name="Spooner D."/>
            <person name="Van Deynze A."/>
            <person name="Simon P."/>
        </authorList>
    </citation>
    <scope>NUCLEOTIDE SEQUENCE</scope>
    <source>
        <tissue evidence="1">Leaf</tissue>
    </source>
</reference>
<dbReference type="Gramene" id="KZN09602">
    <property type="protein sequence ID" value="KZN09602"/>
    <property type="gene ID" value="DCAR_002258"/>
</dbReference>
<protein>
    <submittedName>
        <fullName evidence="1">Uncharacterized protein</fullName>
    </submittedName>
</protein>
<evidence type="ECO:0000313" key="2">
    <source>
        <dbReference type="Proteomes" id="UP000077755"/>
    </source>
</evidence>
<evidence type="ECO:0000313" key="1">
    <source>
        <dbReference type="EMBL" id="WOG83164.1"/>
    </source>
</evidence>
<name>A0A166H1D5_DAUCS</name>
<keyword evidence="2" id="KW-1185">Reference proteome</keyword>
<dbReference type="Proteomes" id="UP000077755">
    <property type="component" value="Chromosome 1"/>
</dbReference>
<dbReference type="AlphaFoldDB" id="A0A166H1D5"/>
<reference evidence="1" key="2">
    <citation type="submission" date="2022-03" db="EMBL/GenBank/DDBJ databases">
        <title>Draft title - Genomic analysis of global carrot germplasm unveils the trajectory of domestication and the origin of high carotenoid orange carrot.</title>
        <authorList>
            <person name="Iorizzo M."/>
            <person name="Ellison S."/>
            <person name="Senalik D."/>
            <person name="Macko-Podgorni A."/>
            <person name="Grzebelus D."/>
            <person name="Bostan H."/>
            <person name="Rolling W."/>
            <person name="Curaba J."/>
            <person name="Simon P."/>
        </authorList>
    </citation>
    <scope>NUCLEOTIDE SEQUENCE</scope>
    <source>
        <tissue evidence="1">Leaf</tissue>
    </source>
</reference>
<sequence>MSSSVYRTPKGLCTSWEATIILKVKVLARESNLYGQKGSVRGRKRLWDTDPGMLIMLRRGMDSRVKSDTIVLVLNLMDIGQVSLLRGYVCTYWVGIQCNKNGTRVIVVHLPGVGLYGSTPVKSIEKLDALQDSIKNNGDVIHRLIIVIRMMHDGHVADHETSTAREMPF</sequence>
<dbReference type="EMBL" id="CP093343">
    <property type="protein sequence ID" value="WOG83164.1"/>
    <property type="molecule type" value="Genomic_DNA"/>
</dbReference>
<accession>A0A166H1D5</accession>
<organism evidence="1 2">
    <name type="scientific">Daucus carota subsp. sativus</name>
    <name type="common">Carrot</name>
    <dbReference type="NCBI Taxonomy" id="79200"/>
    <lineage>
        <taxon>Eukaryota</taxon>
        <taxon>Viridiplantae</taxon>
        <taxon>Streptophyta</taxon>
        <taxon>Embryophyta</taxon>
        <taxon>Tracheophyta</taxon>
        <taxon>Spermatophyta</taxon>
        <taxon>Magnoliopsida</taxon>
        <taxon>eudicotyledons</taxon>
        <taxon>Gunneridae</taxon>
        <taxon>Pentapetalae</taxon>
        <taxon>asterids</taxon>
        <taxon>campanulids</taxon>
        <taxon>Apiales</taxon>
        <taxon>Apiaceae</taxon>
        <taxon>Apioideae</taxon>
        <taxon>Scandiceae</taxon>
        <taxon>Daucinae</taxon>
        <taxon>Daucus</taxon>
        <taxon>Daucus sect. Daucus</taxon>
    </lineage>
</organism>